<sequence>MGAAESQQLTEEEQEAQRELTRKQNEEWRQYRKEQEEKDRQDRIEEAEKRAKEIIRPHIKTGADAIEKYNSRYWSVKGKCFRRNDEYTDPSLLSYEIGAVVARMTLRTLDSTFAVGIISSSLSDKALLTDFTKLKGGAGWELNIASGRPRQNSRQNDEYGVCKRNEFGQRIVLEVDGREGFRTMKLSQDGETQRPFFTNIPVPFRFAVAILWQNDGIEIESVEVAEEPQLVGGTIPIKMDE</sequence>
<feature type="compositionally biased region" description="Basic and acidic residues" evidence="1">
    <location>
        <begin position="15"/>
        <end position="44"/>
    </location>
</feature>
<feature type="region of interest" description="Disordered" evidence="1">
    <location>
        <begin position="1"/>
        <end position="44"/>
    </location>
</feature>
<accession>A0ABQ9XVH9</accession>
<reference evidence="2 3" key="1">
    <citation type="journal article" date="2022" name="bioRxiv">
        <title>Genomics of Preaxostyla Flagellates Illuminates Evolutionary Transitions and the Path Towards Mitochondrial Loss.</title>
        <authorList>
            <person name="Novak L.V.F."/>
            <person name="Treitli S.C."/>
            <person name="Pyrih J."/>
            <person name="Halakuc P."/>
            <person name="Pipaliya S.V."/>
            <person name="Vacek V."/>
            <person name="Brzon O."/>
            <person name="Soukal P."/>
            <person name="Eme L."/>
            <person name="Dacks J.B."/>
            <person name="Karnkowska A."/>
            <person name="Elias M."/>
            <person name="Hampl V."/>
        </authorList>
    </citation>
    <scope>NUCLEOTIDE SEQUENCE [LARGE SCALE GENOMIC DNA]</scope>
    <source>
        <strain evidence="2">NAU3</strain>
        <tissue evidence="2">Gut</tissue>
    </source>
</reference>
<dbReference type="EMBL" id="JARBJD010000066">
    <property type="protein sequence ID" value="KAK2955478.1"/>
    <property type="molecule type" value="Genomic_DNA"/>
</dbReference>
<proteinExistence type="predicted"/>
<protein>
    <submittedName>
        <fullName evidence="2">Uncharacterized protein</fullName>
    </submittedName>
</protein>
<dbReference type="Proteomes" id="UP001281761">
    <property type="component" value="Unassembled WGS sequence"/>
</dbReference>
<keyword evidence="3" id="KW-1185">Reference proteome</keyword>
<gene>
    <name evidence="2" type="ORF">BLNAU_9525</name>
</gene>
<evidence type="ECO:0000313" key="2">
    <source>
        <dbReference type="EMBL" id="KAK2955478.1"/>
    </source>
</evidence>
<organism evidence="2 3">
    <name type="scientific">Blattamonas nauphoetae</name>
    <dbReference type="NCBI Taxonomy" id="2049346"/>
    <lineage>
        <taxon>Eukaryota</taxon>
        <taxon>Metamonada</taxon>
        <taxon>Preaxostyla</taxon>
        <taxon>Oxymonadida</taxon>
        <taxon>Blattamonas</taxon>
    </lineage>
</organism>
<evidence type="ECO:0000256" key="1">
    <source>
        <dbReference type="SAM" id="MobiDB-lite"/>
    </source>
</evidence>
<evidence type="ECO:0000313" key="3">
    <source>
        <dbReference type="Proteomes" id="UP001281761"/>
    </source>
</evidence>
<comment type="caution">
    <text evidence="2">The sequence shown here is derived from an EMBL/GenBank/DDBJ whole genome shotgun (WGS) entry which is preliminary data.</text>
</comment>
<name>A0ABQ9XVH9_9EUKA</name>